<feature type="region of interest" description="Disordered" evidence="1">
    <location>
        <begin position="28"/>
        <end position="51"/>
    </location>
</feature>
<evidence type="ECO:0000313" key="2">
    <source>
        <dbReference type="EMBL" id="CAG8670638.1"/>
    </source>
</evidence>
<dbReference type="AlphaFoldDB" id="A0A9N9EC57"/>
<comment type="caution">
    <text evidence="2">The sequence shown here is derived from an EMBL/GenBank/DDBJ whole genome shotgun (WGS) entry which is preliminary data.</text>
</comment>
<reference evidence="2" key="1">
    <citation type="submission" date="2021-06" db="EMBL/GenBank/DDBJ databases">
        <authorList>
            <person name="Kallberg Y."/>
            <person name="Tangrot J."/>
            <person name="Rosling A."/>
        </authorList>
    </citation>
    <scope>NUCLEOTIDE SEQUENCE</scope>
    <source>
        <strain evidence="2">MT106</strain>
    </source>
</reference>
<gene>
    <name evidence="2" type="ORF">AGERDE_LOCUS12239</name>
</gene>
<sequence>MADEIESTSSSEIKDSLQVHKVTQIEVSKQELDVTPNSEEEKRPTHTVKHSVVEFKSTPAHTVKHSVVELKST</sequence>
<keyword evidence="3" id="KW-1185">Reference proteome</keyword>
<name>A0A9N9EC57_9GLOM</name>
<evidence type="ECO:0000256" key="1">
    <source>
        <dbReference type="SAM" id="MobiDB-lite"/>
    </source>
</evidence>
<dbReference type="EMBL" id="CAJVPL010007652">
    <property type="protein sequence ID" value="CAG8670638.1"/>
    <property type="molecule type" value="Genomic_DNA"/>
</dbReference>
<organism evidence="2 3">
    <name type="scientific">Ambispora gerdemannii</name>
    <dbReference type="NCBI Taxonomy" id="144530"/>
    <lineage>
        <taxon>Eukaryota</taxon>
        <taxon>Fungi</taxon>
        <taxon>Fungi incertae sedis</taxon>
        <taxon>Mucoromycota</taxon>
        <taxon>Glomeromycotina</taxon>
        <taxon>Glomeromycetes</taxon>
        <taxon>Archaeosporales</taxon>
        <taxon>Ambisporaceae</taxon>
        <taxon>Ambispora</taxon>
    </lineage>
</organism>
<feature type="non-terminal residue" evidence="2">
    <location>
        <position position="73"/>
    </location>
</feature>
<proteinExistence type="predicted"/>
<accession>A0A9N9EC57</accession>
<evidence type="ECO:0000313" key="3">
    <source>
        <dbReference type="Proteomes" id="UP000789831"/>
    </source>
</evidence>
<protein>
    <submittedName>
        <fullName evidence="2">8442_t:CDS:1</fullName>
    </submittedName>
</protein>
<dbReference type="Proteomes" id="UP000789831">
    <property type="component" value="Unassembled WGS sequence"/>
</dbReference>